<dbReference type="STRING" id="3827.A0A3Q7YF44"/>
<evidence type="ECO:0000256" key="3">
    <source>
        <dbReference type="ARBA" id="ARBA00022741"/>
    </source>
</evidence>
<feature type="domain" description="UBC core" evidence="7">
    <location>
        <begin position="160"/>
        <end position="320"/>
    </location>
</feature>
<organism evidence="8 9">
    <name type="scientific">Cicer arietinum</name>
    <name type="common">Chickpea</name>
    <name type="synonym">Garbanzo</name>
    <dbReference type="NCBI Taxonomy" id="3827"/>
    <lineage>
        <taxon>Eukaryota</taxon>
        <taxon>Viridiplantae</taxon>
        <taxon>Streptophyta</taxon>
        <taxon>Embryophyta</taxon>
        <taxon>Tracheophyta</taxon>
        <taxon>Spermatophyta</taxon>
        <taxon>Magnoliopsida</taxon>
        <taxon>eudicotyledons</taxon>
        <taxon>Gunneridae</taxon>
        <taxon>Pentapetalae</taxon>
        <taxon>rosids</taxon>
        <taxon>fabids</taxon>
        <taxon>Fabales</taxon>
        <taxon>Fabaceae</taxon>
        <taxon>Papilionoideae</taxon>
        <taxon>50 kb inversion clade</taxon>
        <taxon>NPAAA clade</taxon>
        <taxon>Hologalegina</taxon>
        <taxon>IRL clade</taxon>
        <taxon>Cicereae</taxon>
        <taxon>Cicer</taxon>
    </lineage>
</organism>
<dbReference type="SMART" id="SM00212">
    <property type="entry name" value="UBCc"/>
    <property type="match status" value="1"/>
</dbReference>
<dbReference type="GO" id="GO:0061631">
    <property type="term" value="F:ubiquitin conjugating enzyme activity"/>
    <property type="evidence" value="ECO:0007669"/>
    <property type="project" value="UniProtKB-EC"/>
</dbReference>
<keyword evidence="8" id="KW-1185">Reference proteome</keyword>
<keyword evidence="5" id="KW-0067">ATP-binding</keyword>
<evidence type="ECO:0000313" key="8">
    <source>
        <dbReference type="Proteomes" id="UP000087171"/>
    </source>
</evidence>
<accession>A0A3Q7YF44</accession>
<proteinExistence type="predicted"/>
<feature type="compositionally biased region" description="Basic and acidic residues" evidence="6">
    <location>
        <begin position="1"/>
        <end position="10"/>
    </location>
</feature>
<keyword evidence="3" id="KW-0547">Nucleotide-binding</keyword>
<protein>
    <recommendedName>
        <fullName evidence="1">E2 ubiquitin-conjugating enzyme</fullName>
        <ecNumber evidence="1">2.3.2.23</ecNumber>
    </recommendedName>
</protein>
<dbReference type="RefSeq" id="XP_027189866.1">
    <property type="nucleotide sequence ID" value="XM_027334065.1"/>
</dbReference>
<evidence type="ECO:0000313" key="10">
    <source>
        <dbReference type="RefSeq" id="XP_027189866.1"/>
    </source>
</evidence>
<dbReference type="CDD" id="cd23837">
    <property type="entry name" value="UBCc_UBE2O"/>
    <property type="match status" value="1"/>
</dbReference>
<dbReference type="Proteomes" id="UP000087171">
    <property type="component" value="Chromosome Ca4"/>
</dbReference>
<feature type="region of interest" description="Disordered" evidence="6">
    <location>
        <begin position="1"/>
        <end position="24"/>
    </location>
</feature>
<keyword evidence="2" id="KW-0808">Transferase</keyword>
<dbReference type="Pfam" id="PF00179">
    <property type="entry name" value="UQ_con"/>
    <property type="match status" value="1"/>
</dbReference>
<dbReference type="GO" id="GO:0005524">
    <property type="term" value="F:ATP binding"/>
    <property type="evidence" value="ECO:0007669"/>
    <property type="project" value="UniProtKB-KW"/>
</dbReference>
<dbReference type="SUPFAM" id="SSF54495">
    <property type="entry name" value="UBC-like"/>
    <property type="match status" value="1"/>
</dbReference>
<dbReference type="PROSITE" id="PS50127">
    <property type="entry name" value="UBC_2"/>
    <property type="match status" value="1"/>
</dbReference>
<evidence type="ECO:0000256" key="6">
    <source>
        <dbReference type="SAM" id="MobiDB-lite"/>
    </source>
</evidence>
<dbReference type="FunFam" id="3.10.110.10:FF:000028">
    <property type="entry name" value="Probable ubiquitin-conjugating enzyme E2 23"/>
    <property type="match status" value="1"/>
</dbReference>
<dbReference type="InterPro" id="IPR016135">
    <property type="entry name" value="UBQ-conjugating_enzyme/RWD"/>
</dbReference>
<keyword evidence="4" id="KW-0833">Ubl conjugation pathway</keyword>
<dbReference type="OrthoDB" id="47801at2759"/>
<sequence>MVSTDIKRENASNVTSEAEEDVENDIGRTTALSVPLAAIRFVTRLATGIFSRAQKNIDPVHLQSSSEIECPSPVNVCESSSRECVAIDGDNSGSKSCKNEEAFLPEGSDVEASETLCSLKNENAPASCNDDACSLKHFDMVTDPSDHYFIGANGQRNNRKWFKKVQQDWGILQNNLPEEIFVRVYEDRMDLLRAVIVGPFGTPYQDGLFFFDFHLPPEYPDVPPSAYYHSGGWRINPNLYEEGKVCLSLLNTWTGRGNEVWDPKSSSILQVLVSLQGLVLNSKPYFNEAGYDKQTGTAEGEKNSLSYNENTFLLNCKTMMYLMRNPPKDFEVLIKEHFRKRGHNILKACDAYMKGYLIGFLTRDASVSDNSSPNSTSVGFKLILAKIVPKLFLSLSEVGADCEEFKHLKEL</sequence>
<dbReference type="PANTHER" id="PTHR46116">
    <property type="entry name" value="(E3-INDEPENDENT) E2 UBIQUITIN-CONJUGATING ENZYME"/>
    <property type="match status" value="1"/>
</dbReference>
<evidence type="ECO:0000256" key="4">
    <source>
        <dbReference type="ARBA" id="ARBA00022786"/>
    </source>
</evidence>
<name>A0A3Q7YF44_CICAR</name>
<evidence type="ECO:0000256" key="5">
    <source>
        <dbReference type="ARBA" id="ARBA00022840"/>
    </source>
</evidence>
<evidence type="ECO:0000256" key="1">
    <source>
        <dbReference type="ARBA" id="ARBA00012486"/>
    </source>
</evidence>
<reference evidence="8" key="1">
    <citation type="journal article" date="2013" name="Nat. Biotechnol.">
        <title>Draft genome sequence of chickpea (Cicer arietinum) provides a resource for trait improvement.</title>
        <authorList>
            <person name="Varshney R.K."/>
            <person name="Song C."/>
            <person name="Saxena R.K."/>
            <person name="Azam S."/>
            <person name="Yu S."/>
            <person name="Sharpe A.G."/>
            <person name="Cannon S."/>
            <person name="Baek J."/>
            <person name="Rosen B.D."/>
            <person name="Tar'an B."/>
            <person name="Millan T."/>
            <person name="Zhang X."/>
            <person name="Ramsay L.D."/>
            <person name="Iwata A."/>
            <person name="Wang Y."/>
            <person name="Nelson W."/>
            <person name="Farmer A.D."/>
            <person name="Gaur P.M."/>
            <person name="Soderlund C."/>
            <person name="Penmetsa R.V."/>
            <person name="Xu C."/>
            <person name="Bharti A.K."/>
            <person name="He W."/>
            <person name="Winter P."/>
            <person name="Zhao S."/>
            <person name="Hane J.K."/>
            <person name="Carrasquilla-Garcia N."/>
            <person name="Condie J.A."/>
            <person name="Upadhyaya H.D."/>
            <person name="Luo M.C."/>
            <person name="Thudi M."/>
            <person name="Gowda C.L."/>
            <person name="Singh N.P."/>
            <person name="Lichtenzveig J."/>
            <person name="Gali K.K."/>
            <person name="Rubio J."/>
            <person name="Nadarajan N."/>
            <person name="Dolezel J."/>
            <person name="Bansal K.C."/>
            <person name="Xu X."/>
            <person name="Edwards D."/>
            <person name="Zhang G."/>
            <person name="Kahl G."/>
            <person name="Gil J."/>
            <person name="Singh K.B."/>
            <person name="Datta S.K."/>
            <person name="Jackson S.A."/>
            <person name="Wang J."/>
            <person name="Cook D.R."/>
        </authorList>
    </citation>
    <scope>NUCLEOTIDE SEQUENCE [LARGE SCALE GENOMIC DNA]</scope>
    <source>
        <strain evidence="8">cv. CDC Frontier</strain>
    </source>
</reference>
<dbReference type="PANTHER" id="PTHR46116:SF21">
    <property type="entry name" value="UBIQUITIN-CONJUGATING ENZYME E2 23-RELATED"/>
    <property type="match status" value="1"/>
</dbReference>
<dbReference type="RefSeq" id="XP_027189865.1">
    <property type="nucleotide sequence ID" value="XM_027334064.1"/>
</dbReference>
<dbReference type="InterPro" id="IPR000608">
    <property type="entry name" value="UBC"/>
</dbReference>
<reference evidence="9 10" key="2">
    <citation type="submission" date="2025-04" db="UniProtKB">
        <authorList>
            <consortium name="RefSeq"/>
        </authorList>
    </citation>
    <scope>IDENTIFICATION</scope>
    <source>
        <tissue evidence="9 10">Etiolated seedlings</tissue>
    </source>
</reference>
<dbReference type="EC" id="2.3.2.23" evidence="1"/>
<dbReference type="AlphaFoldDB" id="A0A3Q7YF44"/>
<dbReference type="GeneID" id="101511659"/>
<evidence type="ECO:0000259" key="7">
    <source>
        <dbReference type="PROSITE" id="PS50127"/>
    </source>
</evidence>
<evidence type="ECO:0000256" key="2">
    <source>
        <dbReference type="ARBA" id="ARBA00022679"/>
    </source>
</evidence>
<dbReference type="KEGG" id="cam:101511659"/>
<dbReference type="Gene3D" id="3.10.110.10">
    <property type="entry name" value="Ubiquitin Conjugating Enzyme"/>
    <property type="match status" value="1"/>
</dbReference>
<gene>
    <name evidence="9 10" type="primary">LOC101511659</name>
</gene>
<evidence type="ECO:0000313" key="9">
    <source>
        <dbReference type="RefSeq" id="XP_027189865.1"/>
    </source>
</evidence>